<organism evidence="1 2">
    <name type="scientific">Tanacetum coccineum</name>
    <dbReference type="NCBI Taxonomy" id="301880"/>
    <lineage>
        <taxon>Eukaryota</taxon>
        <taxon>Viridiplantae</taxon>
        <taxon>Streptophyta</taxon>
        <taxon>Embryophyta</taxon>
        <taxon>Tracheophyta</taxon>
        <taxon>Spermatophyta</taxon>
        <taxon>Magnoliopsida</taxon>
        <taxon>eudicotyledons</taxon>
        <taxon>Gunneridae</taxon>
        <taxon>Pentapetalae</taxon>
        <taxon>asterids</taxon>
        <taxon>campanulids</taxon>
        <taxon>Asterales</taxon>
        <taxon>Asteraceae</taxon>
        <taxon>Asteroideae</taxon>
        <taxon>Anthemideae</taxon>
        <taxon>Anthemidinae</taxon>
        <taxon>Tanacetum</taxon>
    </lineage>
</organism>
<proteinExistence type="predicted"/>
<name>A0ABQ4XRB0_9ASTR</name>
<protein>
    <submittedName>
        <fullName evidence="1">Uncharacterized protein</fullName>
    </submittedName>
</protein>
<sequence>MCSPHPFMSQTDYDRFVEGSCGNIHTGVLRSTTLALEVSINNGWKSTEHELAHLTLISLGISFCLKRCVADDDTSRLYISPVVVILILPLEDMADSVLVFSKKLDTAVVIESVRDSGTNESLTSGLMLYPLCDSI</sequence>
<comment type="caution">
    <text evidence="1">The sequence shown here is derived from an EMBL/GenBank/DDBJ whole genome shotgun (WGS) entry which is preliminary data.</text>
</comment>
<reference evidence="1" key="2">
    <citation type="submission" date="2022-01" db="EMBL/GenBank/DDBJ databases">
        <authorList>
            <person name="Yamashiro T."/>
            <person name="Shiraishi A."/>
            <person name="Satake H."/>
            <person name="Nakayama K."/>
        </authorList>
    </citation>
    <scope>NUCLEOTIDE SEQUENCE</scope>
</reference>
<gene>
    <name evidence="1" type="ORF">Tco_0681945</name>
</gene>
<keyword evidence="2" id="KW-1185">Reference proteome</keyword>
<accession>A0ABQ4XRB0</accession>
<dbReference type="Proteomes" id="UP001151760">
    <property type="component" value="Unassembled WGS sequence"/>
</dbReference>
<evidence type="ECO:0000313" key="2">
    <source>
        <dbReference type="Proteomes" id="UP001151760"/>
    </source>
</evidence>
<reference evidence="1" key="1">
    <citation type="journal article" date="2022" name="Int. J. Mol. Sci.">
        <title>Draft Genome of Tanacetum Coccineum: Genomic Comparison of Closely Related Tanacetum-Family Plants.</title>
        <authorList>
            <person name="Yamashiro T."/>
            <person name="Shiraishi A."/>
            <person name="Nakayama K."/>
            <person name="Satake H."/>
        </authorList>
    </citation>
    <scope>NUCLEOTIDE SEQUENCE</scope>
</reference>
<evidence type="ECO:0000313" key="1">
    <source>
        <dbReference type="EMBL" id="GJS67381.1"/>
    </source>
</evidence>
<dbReference type="EMBL" id="BQNB010009713">
    <property type="protein sequence ID" value="GJS67381.1"/>
    <property type="molecule type" value="Genomic_DNA"/>
</dbReference>